<dbReference type="EMBL" id="HBFS01016693">
    <property type="protein sequence ID" value="CAD8917981.1"/>
    <property type="molecule type" value="Transcribed_RNA"/>
</dbReference>
<evidence type="ECO:0000313" key="1">
    <source>
        <dbReference type="EMBL" id="CAD8917981.1"/>
    </source>
</evidence>
<sequence>MSCRNGRRALAAERGPTARVSRRASAHAVAAVVVVVAVVCSRAVAGIAAGPSASTTEDTALPVTDDLHIHHHASHDWDKPNHLWWNIAPEAPPSYARAPSWTLDGRHTLTGADGVKQVDVIRVHGYSALVGTVAEGSRYQSGSYSNSATCRGTMVATDCSGYVVNPATNGGFTCFYSGKDPGRDPSDPSTCTAEQHCGVTIGTRAAVYGTTHAEQLKFGLTGWTTAEWQNRNAEVIASQTLVRGDWYVFGLIARSTDSAGAWANTALMNGVDVTVDGAAAHSTALNNAAIPEWGMSFGNQDIDVHEAVCYDRALSDYEVALVNAYMMSEVGLEANGPCSDGVQNYGETGVDCGGPDCPACATCDDGIANGDETGVDCGGDNCCPCGGCPEGTPCTSNSECIGGCDLNGLCSDDAACGDVCCVGFLRDPILDTCIVDRLVMEWEAHADAGSCVKGSVPVATVKPLGSDAPDPSISMTLSLVDSTPPGLPLPFLVVGEDIVLRKAVDAGSYDFDVTGHDGRASMTIELTADVTCAGIASSSGTDSTLTLSVTLVGFSEEQFTSGTDPSFDADANIAALETAVARGLGIDAGDVAVQAAAATANGATVQLDALVPDDVLATDKVVTVAVDASAVASADLARRELAFEHVARVASRSVGVCCTATVELRV</sequence>
<reference evidence="1" key="1">
    <citation type="submission" date="2021-01" db="EMBL/GenBank/DDBJ databases">
        <authorList>
            <person name="Corre E."/>
            <person name="Pelletier E."/>
            <person name="Niang G."/>
            <person name="Scheremetjew M."/>
            <person name="Finn R."/>
            <person name="Kale V."/>
            <person name="Holt S."/>
            <person name="Cochrane G."/>
            <person name="Meng A."/>
            <person name="Brown T."/>
            <person name="Cohen L."/>
        </authorList>
    </citation>
    <scope>NUCLEOTIDE SEQUENCE</scope>
    <source>
        <strain evidence="1">Ms1</strain>
    </source>
</reference>
<gene>
    <name evidence="1" type="ORF">BSP0115_LOCUS11242</name>
</gene>
<protein>
    <submittedName>
        <fullName evidence="1">Uncharacterized protein</fullName>
    </submittedName>
</protein>
<proteinExistence type="predicted"/>
<name>A0A7S1GAA1_9STRA</name>
<dbReference type="AlphaFoldDB" id="A0A7S1GAA1"/>
<organism evidence="1">
    <name type="scientific">Bicosoecida sp. CB-2014</name>
    <dbReference type="NCBI Taxonomy" id="1486930"/>
    <lineage>
        <taxon>Eukaryota</taxon>
        <taxon>Sar</taxon>
        <taxon>Stramenopiles</taxon>
        <taxon>Bigyra</taxon>
        <taxon>Opalozoa</taxon>
        <taxon>Bicosoecida</taxon>
    </lineage>
</organism>
<accession>A0A7S1GAA1</accession>